<name>A0ABR4C9C5_9HELO</name>
<organism evidence="2 3">
    <name type="scientific">Oculimacula yallundae</name>
    <dbReference type="NCBI Taxonomy" id="86028"/>
    <lineage>
        <taxon>Eukaryota</taxon>
        <taxon>Fungi</taxon>
        <taxon>Dikarya</taxon>
        <taxon>Ascomycota</taxon>
        <taxon>Pezizomycotina</taxon>
        <taxon>Leotiomycetes</taxon>
        <taxon>Helotiales</taxon>
        <taxon>Ploettnerulaceae</taxon>
        <taxon>Oculimacula</taxon>
    </lineage>
</organism>
<feature type="region of interest" description="Disordered" evidence="1">
    <location>
        <begin position="1"/>
        <end position="28"/>
    </location>
</feature>
<protein>
    <submittedName>
        <fullName evidence="2">Uncharacterized protein</fullName>
    </submittedName>
</protein>
<evidence type="ECO:0000256" key="1">
    <source>
        <dbReference type="SAM" id="MobiDB-lite"/>
    </source>
</evidence>
<dbReference type="Proteomes" id="UP001595075">
    <property type="component" value="Unassembled WGS sequence"/>
</dbReference>
<dbReference type="EMBL" id="JAZHXI010000011">
    <property type="protein sequence ID" value="KAL2066547.1"/>
    <property type="molecule type" value="Genomic_DNA"/>
</dbReference>
<sequence>MSSSNSDDEVEQNDNGAPQGMGPYDFPRDINQPWTWTPELADNPQWMWLSHHWIKAKRVPELTAAENFHPIFSSYSQKWLDYVTSVRDAPNTKTNNDVPSLRLFPYGSPAHSDPAQNTGAPQNGPFIVNYLRGDGTPIPSATFFIVPGDFWIESEKNPHPDHIFLQAGVFVGFRRKGRLQKNAWWWECVYANLDKRGRVVLRAYCYNYLGMPLTRGPKWRCQVREGDVLWIESSRGRSAEERRVYVESVVEGWSGRTDYHTHGFMRNGLRKDFDVPPYRF</sequence>
<proteinExistence type="predicted"/>
<keyword evidence="3" id="KW-1185">Reference proteome</keyword>
<reference evidence="2 3" key="1">
    <citation type="journal article" date="2024" name="Commun. Biol.">
        <title>Comparative genomic analysis of thermophilic fungi reveals convergent evolutionary adaptations and gene losses.</title>
        <authorList>
            <person name="Steindorff A.S."/>
            <person name="Aguilar-Pontes M.V."/>
            <person name="Robinson A.J."/>
            <person name="Andreopoulos B."/>
            <person name="LaButti K."/>
            <person name="Kuo A."/>
            <person name="Mondo S."/>
            <person name="Riley R."/>
            <person name="Otillar R."/>
            <person name="Haridas S."/>
            <person name="Lipzen A."/>
            <person name="Grimwood J."/>
            <person name="Schmutz J."/>
            <person name="Clum A."/>
            <person name="Reid I.D."/>
            <person name="Moisan M.C."/>
            <person name="Butler G."/>
            <person name="Nguyen T.T.M."/>
            <person name="Dewar K."/>
            <person name="Conant G."/>
            <person name="Drula E."/>
            <person name="Henrissat B."/>
            <person name="Hansel C."/>
            <person name="Singer S."/>
            <person name="Hutchinson M.I."/>
            <person name="de Vries R.P."/>
            <person name="Natvig D.O."/>
            <person name="Powell A.J."/>
            <person name="Tsang A."/>
            <person name="Grigoriev I.V."/>
        </authorList>
    </citation>
    <scope>NUCLEOTIDE SEQUENCE [LARGE SCALE GENOMIC DNA]</scope>
    <source>
        <strain evidence="2 3">CBS 494.80</strain>
    </source>
</reference>
<comment type="caution">
    <text evidence="2">The sequence shown here is derived from an EMBL/GenBank/DDBJ whole genome shotgun (WGS) entry which is preliminary data.</text>
</comment>
<accession>A0ABR4C9C5</accession>
<evidence type="ECO:0000313" key="2">
    <source>
        <dbReference type="EMBL" id="KAL2066547.1"/>
    </source>
</evidence>
<evidence type="ECO:0000313" key="3">
    <source>
        <dbReference type="Proteomes" id="UP001595075"/>
    </source>
</evidence>
<gene>
    <name evidence="2" type="ORF">VTL71DRAFT_2618</name>
</gene>
<feature type="compositionally biased region" description="Acidic residues" evidence="1">
    <location>
        <begin position="1"/>
        <end position="12"/>
    </location>
</feature>